<gene>
    <name evidence="2" type="ORF">ACFPFU_09795</name>
</gene>
<dbReference type="EMBL" id="JBHSJJ010000004">
    <property type="protein sequence ID" value="MFC4871980.1"/>
    <property type="molecule type" value="Genomic_DNA"/>
</dbReference>
<dbReference type="InterPro" id="IPR036410">
    <property type="entry name" value="HSP_DnaJ_Cys-rich_dom_sf"/>
</dbReference>
<dbReference type="RefSeq" id="WP_377063959.1">
    <property type="nucleotide sequence ID" value="NZ_JBHSJJ010000004.1"/>
</dbReference>
<dbReference type="PANTHER" id="PTHR15852">
    <property type="entry name" value="PLASTID TRANSCRIPTIONALLY ACTIVE PROTEIN"/>
    <property type="match status" value="1"/>
</dbReference>
<accession>A0ABV9SZW6</accession>
<dbReference type="InterPro" id="IPR011990">
    <property type="entry name" value="TPR-like_helical_dom_sf"/>
</dbReference>
<name>A0ABV9SZW6_9BACT</name>
<comment type="caution">
    <text evidence="2">The sequence shown here is derived from an EMBL/GenBank/DDBJ whole genome shotgun (WGS) entry which is preliminary data.</text>
</comment>
<feature type="chain" id="PRO_5046674315" evidence="1">
    <location>
        <begin position="26"/>
        <end position="249"/>
    </location>
</feature>
<protein>
    <submittedName>
        <fullName evidence="2">Molecular chaperone DnaJ</fullName>
    </submittedName>
</protein>
<reference evidence="3" key="1">
    <citation type="journal article" date="2019" name="Int. J. Syst. Evol. Microbiol.">
        <title>The Global Catalogue of Microorganisms (GCM) 10K type strain sequencing project: providing services to taxonomists for standard genome sequencing and annotation.</title>
        <authorList>
            <consortium name="The Broad Institute Genomics Platform"/>
            <consortium name="The Broad Institute Genome Sequencing Center for Infectious Disease"/>
            <person name="Wu L."/>
            <person name="Ma J."/>
        </authorList>
    </citation>
    <scope>NUCLEOTIDE SEQUENCE [LARGE SCALE GENOMIC DNA]</scope>
    <source>
        <strain evidence="3">CGMCC 4.7466</strain>
    </source>
</reference>
<proteinExistence type="predicted"/>
<evidence type="ECO:0000313" key="2">
    <source>
        <dbReference type="EMBL" id="MFC4871980.1"/>
    </source>
</evidence>
<dbReference type="SUPFAM" id="SSF57938">
    <property type="entry name" value="DnaJ/Hsp40 cysteine-rich domain"/>
    <property type="match status" value="1"/>
</dbReference>
<dbReference type="Proteomes" id="UP001595818">
    <property type="component" value="Unassembled WGS sequence"/>
</dbReference>
<keyword evidence="1" id="KW-0732">Signal</keyword>
<dbReference type="PANTHER" id="PTHR15852:SF54">
    <property type="entry name" value="PROTEIN SSUH2 HOMOLOG"/>
    <property type="match status" value="1"/>
</dbReference>
<organism evidence="2 3">
    <name type="scientific">Negadavirga shengliensis</name>
    <dbReference type="NCBI Taxonomy" id="1389218"/>
    <lineage>
        <taxon>Bacteria</taxon>
        <taxon>Pseudomonadati</taxon>
        <taxon>Bacteroidota</taxon>
        <taxon>Cytophagia</taxon>
        <taxon>Cytophagales</taxon>
        <taxon>Cyclobacteriaceae</taxon>
        <taxon>Negadavirga</taxon>
    </lineage>
</organism>
<dbReference type="Gene3D" id="1.25.40.10">
    <property type="entry name" value="Tetratricopeptide repeat domain"/>
    <property type="match status" value="1"/>
</dbReference>
<keyword evidence="3" id="KW-1185">Reference proteome</keyword>
<feature type="signal peptide" evidence="1">
    <location>
        <begin position="1"/>
        <end position="25"/>
    </location>
</feature>
<dbReference type="SUPFAM" id="SSF48452">
    <property type="entry name" value="TPR-like"/>
    <property type="match status" value="1"/>
</dbReference>
<evidence type="ECO:0000256" key="1">
    <source>
        <dbReference type="SAM" id="SignalP"/>
    </source>
</evidence>
<sequence>MTVGLSKNIHVGILVALLFCLQHTAAWCQARPSLGGTSRMMNNALTAMEQGDYEKANRHFREIINSNTAIPPEMPYHFAATLYHLGQYDNSANFIKKYLDLNGYNGEHYEQAKELEKKLEVHLNEIRACNYCDNRGYRYTTCTTCDGKKQIEQACSLCKGQGVIGCSRCVGKGLVTKKNVFNIVEYFECERCSGEGRLPCSKCEGKLIEFDDCRVCQAKGLIPSEKICDHQENGPLSFRTGFKNPFHRH</sequence>
<evidence type="ECO:0000313" key="3">
    <source>
        <dbReference type="Proteomes" id="UP001595818"/>
    </source>
</evidence>